<dbReference type="Proteomes" id="UP000790377">
    <property type="component" value="Unassembled WGS sequence"/>
</dbReference>
<sequence>MSSFPDPEYTPLLANNNIAHDGVYHRFTRSQKRLILAIVSWAGVIPFFLSGSFMPSIPQIAKDLDSTPATISLSISFATFASGLGTLFWGTYSSYYGRRPIYLASVPCLVVSSLGSGLSTTAPELFIWRSVQAFGAGSGLSVGGAVVGDIYKLEERGKALGIFIAVQLIGPAVGPLLGGAATHYASWRVLQYLLCIGSMLTFVLAITFLPETSHPGSRGMDKASLGSGNPPRFVIINPLNSLRLLRSPLLLLQGTIGSFVLFTDFVLWVPLSYTIGERYGISNETLIGACFLPSGIGSLIGAPLAGWLSDKIVKTLRAKRDGKWVPEDRIRGTEFGSLFLVPVSVALAGFSSRYVDGMLGVILNLIALFLNGLGVVLALAPLGTYVIDVFHKDSAEASAATNAMRLFLCAFMTTGIMPSLDHYGVLITNLLSASLAWVAYGLLVLMIRYGDKLRAMVDVGFSTIQPE</sequence>
<accession>A0ACB8ACY4</accession>
<gene>
    <name evidence="1" type="ORF">BJ138DRAFT_1007299</name>
</gene>
<evidence type="ECO:0000313" key="2">
    <source>
        <dbReference type="Proteomes" id="UP000790377"/>
    </source>
</evidence>
<dbReference type="EMBL" id="MU267689">
    <property type="protein sequence ID" value="KAH7911114.1"/>
    <property type="molecule type" value="Genomic_DNA"/>
</dbReference>
<proteinExistence type="predicted"/>
<comment type="caution">
    <text evidence="1">The sequence shown here is derived from an EMBL/GenBank/DDBJ whole genome shotgun (WGS) entry which is preliminary data.</text>
</comment>
<evidence type="ECO:0000313" key="1">
    <source>
        <dbReference type="EMBL" id="KAH7911114.1"/>
    </source>
</evidence>
<protein>
    <submittedName>
        <fullName evidence="1">MFS general substrate transporter</fullName>
    </submittedName>
</protein>
<keyword evidence="2" id="KW-1185">Reference proteome</keyword>
<reference evidence="1" key="1">
    <citation type="journal article" date="2021" name="New Phytol.">
        <title>Evolutionary innovations through gain and loss of genes in the ectomycorrhizal Boletales.</title>
        <authorList>
            <person name="Wu G."/>
            <person name="Miyauchi S."/>
            <person name="Morin E."/>
            <person name="Kuo A."/>
            <person name="Drula E."/>
            <person name="Varga T."/>
            <person name="Kohler A."/>
            <person name="Feng B."/>
            <person name="Cao Y."/>
            <person name="Lipzen A."/>
            <person name="Daum C."/>
            <person name="Hundley H."/>
            <person name="Pangilinan J."/>
            <person name="Johnson J."/>
            <person name="Barry K."/>
            <person name="LaButti K."/>
            <person name="Ng V."/>
            <person name="Ahrendt S."/>
            <person name="Min B."/>
            <person name="Choi I.G."/>
            <person name="Park H."/>
            <person name="Plett J.M."/>
            <person name="Magnuson J."/>
            <person name="Spatafora J.W."/>
            <person name="Nagy L.G."/>
            <person name="Henrissat B."/>
            <person name="Grigoriev I.V."/>
            <person name="Yang Z.L."/>
            <person name="Xu J."/>
            <person name="Martin F.M."/>
        </authorList>
    </citation>
    <scope>NUCLEOTIDE SEQUENCE</scope>
    <source>
        <strain evidence="1">ATCC 28755</strain>
    </source>
</reference>
<organism evidence="1 2">
    <name type="scientific">Hygrophoropsis aurantiaca</name>
    <dbReference type="NCBI Taxonomy" id="72124"/>
    <lineage>
        <taxon>Eukaryota</taxon>
        <taxon>Fungi</taxon>
        <taxon>Dikarya</taxon>
        <taxon>Basidiomycota</taxon>
        <taxon>Agaricomycotina</taxon>
        <taxon>Agaricomycetes</taxon>
        <taxon>Agaricomycetidae</taxon>
        <taxon>Boletales</taxon>
        <taxon>Coniophorineae</taxon>
        <taxon>Hygrophoropsidaceae</taxon>
        <taxon>Hygrophoropsis</taxon>
    </lineage>
</organism>
<name>A0ACB8ACY4_9AGAM</name>